<protein>
    <submittedName>
        <fullName evidence="1">Uncharacterized protein</fullName>
    </submittedName>
</protein>
<sequence>MLCAQSYWLESRQDLPGDDQPETVEKVYRNASDWFYEQHD</sequence>
<proteinExistence type="predicted"/>
<accession>A0A401FHV7</accession>
<dbReference type="EMBL" id="BEXA01000001">
    <property type="protein sequence ID" value="GAY71953.1"/>
    <property type="molecule type" value="Genomic_DNA"/>
</dbReference>
<keyword evidence="2" id="KW-1185">Reference proteome</keyword>
<evidence type="ECO:0000313" key="1">
    <source>
        <dbReference type="EMBL" id="GAY71953.1"/>
    </source>
</evidence>
<comment type="caution">
    <text evidence="1">The sequence shown here is derived from an EMBL/GenBank/DDBJ whole genome shotgun (WGS) entry which is preliminary data.</text>
</comment>
<dbReference type="AlphaFoldDB" id="A0A401FHV7"/>
<gene>
    <name evidence="1" type="ORF">NBRC111893_99</name>
</gene>
<organism evidence="1 2">
    <name type="scientific">Lentilactobacillus kosonis</name>
    <dbReference type="NCBI Taxonomy" id="2810561"/>
    <lineage>
        <taxon>Bacteria</taxon>
        <taxon>Bacillati</taxon>
        <taxon>Bacillota</taxon>
        <taxon>Bacilli</taxon>
        <taxon>Lactobacillales</taxon>
        <taxon>Lactobacillaceae</taxon>
        <taxon>Lentilactobacillus</taxon>
    </lineage>
</organism>
<reference evidence="1 2" key="1">
    <citation type="submission" date="2017-11" db="EMBL/GenBank/DDBJ databases">
        <title>Draft Genome Sequence of Lactobacillus curieae NBRC 111893 isolated from Koso, a Japanese sugar-Vegetable Fermented Beverage.</title>
        <authorList>
            <person name="Chiou T.Y."/>
            <person name="Oshima K."/>
            <person name="Suda W."/>
            <person name="Hattori M."/>
            <person name="Takahashi T."/>
        </authorList>
    </citation>
    <scope>NUCLEOTIDE SEQUENCE [LARGE SCALE GENOMIC DNA]</scope>
    <source>
        <strain evidence="1 2">NBRC111893</strain>
    </source>
</reference>
<evidence type="ECO:0000313" key="2">
    <source>
        <dbReference type="Proteomes" id="UP000286974"/>
    </source>
</evidence>
<name>A0A401FHV7_9LACO</name>
<dbReference type="Proteomes" id="UP000286974">
    <property type="component" value="Unassembled WGS sequence"/>
</dbReference>